<dbReference type="AlphaFoldDB" id="A0A9P8LCX2"/>
<accession>A0A9P8LCX2</accession>
<feature type="region of interest" description="Disordered" evidence="1">
    <location>
        <begin position="1"/>
        <end position="26"/>
    </location>
</feature>
<name>A0A9P8LCX2_9PEZI</name>
<evidence type="ECO:0000313" key="2">
    <source>
        <dbReference type="EMBL" id="KAH0559862.1"/>
    </source>
</evidence>
<protein>
    <recommendedName>
        <fullName evidence="4">F-box domain-containing protein</fullName>
    </recommendedName>
</protein>
<dbReference type="EMBL" id="JAGHQM010000504">
    <property type="protein sequence ID" value="KAH0559862.1"/>
    <property type="molecule type" value="Genomic_DNA"/>
</dbReference>
<evidence type="ECO:0000256" key="1">
    <source>
        <dbReference type="SAM" id="MobiDB-lite"/>
    </source>
</evidence>
<sequence length="540" mass="60320">MITRTKSKALRSSLAPSGGATVKSAAPPLRPACRNDPFQVLDDLCVRAIFMLLSPVDFVRCDAVSRVWRATVRFNLTAYILRQNLPYAWENSRFEGMDDEERIREFKRLVFEDEAFRLGEATWVYKYPAAQFSSIAGDYVVWHKQGEAHLQWQVLTGAGESGQQVGRTHWLELSRLVQTAGPVRIDKLHVNEDGVLHVMMSVRDSLYLYGESRKYETLARQNAVFSLREDRILWADTSTLLPRPMIPLTISNANMYYLDAKRPTWQGGLGVTTSLAACSLRTGKILYSTHLLNQVPSSILESDFKMLRLRDSEYIIHLGAKPEGGTQHSISPNVAGFAIIDATTGKVIQHFRHAGMRGQDVCPKSNSSTFALWSPPAFSLAVEPSLPSTLGLIHIFTLQEATGKFALTSLTSLQIPIHKVSNTFAVHPFTLRGFDISHSRLRTVALEPYCDADDAAGGTYFDIGHGHRFRVNAKYRASTRQNVTLPPREGAQTTEKGKRRPCNVNLSGDSSLVMVDEKRVAFLDRVSPGTLWVFSFGANW</sequence>
<dbReference type="SUPFAM" id="SSF81383">
    <property type="entry name" value="F-box domain"/>
    <property type="match status" value="1"/>
</dbReference>
<dbReference type="Proteomes" id="UP000750711">
    <property type="component" value="Unassembled WGS sequence"/>
</dbReference>
<evidence type="ECO:0008006" key="4">
    <source>
        <dbReference type="Google" id="ProtNLM"/>
    </source>
</evidence>
<proteinExistence type="predicted"/>
<comment type="caution">
    <text evidence="2">The sequence shown here is derived from an EMBL/GenBank/DDBJ whole genome shotgun (WGS) entry which is preliminary data.</text>
</comment>
<evidence type="ECO:0000313" key="3">
    <source>
        <dbReference type="Proteomes" id="UP000750711"/>
    </source>
</evidence>
<keyword evidence="3" id="KW-1185">Reference proteome</keyword>
<dbReference type="InterPro" id="IPR036047">
    <property type="entry name" value="F-box-like_dom_sf"/>
</dbReference>
<reference evidence="2" key="1">
    <citation type="submission" date="2021-03" db="EMBL/GenBank/DDBJ databases">
        <title>Comparative genomics and phylogenomic investigation of the class Geoglossomycetes provide insights into ecological specialization and systematics.</title>
        <authorList>
            <person name="Melie T."/>
            <person name="Pirro S."/>
            <person name="Miller A.N."/>
            <person name="Quandt A."/>
        </authorList>
    </citation>
    <scope>NUCLEOTIDE SEQUENCE</scope>
    <source>
        <strain evidence="2">CAQ_001_2017</strain>
    </source>
</reference>
<gene>
    <name evidence="2" type="ORF">GP486_003620</name>
</gene>
<organism evidence="2 3">
    <name type="scientific">Trichoglossum hirsutum</name>
    <dbReference type="NCBI Taxonomy" id="265104"/>
    <lineage>
        <taxon>Eukaryota</taxon>
        <taxon>Fungi</taxon>
        <taxon>Dikarya</taxon>
        <taxon>Ascomycota</taxon>
        <taxon>Pezizomycotina</taxon>
        <taxon>Geoglossomycetes</taxon>
        <taxon>Geoglossales</taxon>
        <taxon>Geoglossaceae</taxon>
        <taxon>Trichoglossum</taxon>
    </lineage>
</organism>